<keyword evidence="1" id="KW-0812">Transmembrane</keyword>
<evidence type="ECO:0000256" key="1">
    <source>
        <dbReference type="SAM" id="Phobius"/>
    </source>
</evidence>
<keyword evidence="1" id="KW-0472">Membrane</keyword>
<evidence type="ECO:0000313" key="3">
    <source>
        <dbReference type="Proteomes" id="UP000183918"/>
    </source>
</evidence>
<keyword evidence="3" id="KW-1185">Reference proteome</keyword>
<reference evidence="2 3" key="1">
    <citation type="submission" date="2016-10" db="EMBL/GenBank/DDBJ databases">
        <authorList>
            <person name="de Groot N.N."/>
        </authorList>
    </citation>
    <scope>NUCLEOTIDE SEQUENCE [LARGE SCALE GENOMIC DNA]</scope>
    <source>
        <strain evidence="2 3">DSM 14045</strain>
    </source>
</reference>
<proteinExistence type="predicted"/>
<evidence type="ECO:0008006" key="4">
    <source>
        <dbReference type="Google" id="ProtNLM"/>
    </source>
</evidence>
<dbReference type="AlphaFoldDB" id="A0A1H3G950"/>
<sequence>MQKYLKMQYIAAVFLLIVGILSFTVIGNYASSAENHTASIKSLDEKKKVVMNLTASSTLLSVALTALPGDTATPIAEKLADLSGYFLFIMTAIYLEKFLLTVLGFAAFKVILPIACIIGIFAVFFPQQARLRYIAIKLGLFAIIIASVIPLSLTISNKIEDTQKSSISESIDSANKTATKLKKSSKSNSSSKKSDNIFDKAKDFVSDAKDKAADIGNSISVSYEKIKNALNSFIDIIALFIVTTCIIPILTLIALIWITNMFFNLQLNHPSLLPSNLIKRS</sequence>
<dbReference type="RefSeq" id="WP_074715870.1">
    <property type="nucleotide sequence ID" value="NZ_FNPG01000006.1"/>
</dbReference>
<protein>
    <recommendedName>
        <fullName evidence="4">Beta-carotene 15,15'-monooxygenase</fullName>
    </recommendedName>
</protein>
<evidence type="ECO:0000313" key="2">
    <source>
        <dbReference type="EMBL" id="SDX99873.1"/>
    </source>
</evidence>
<dbReference type="Proteomes" id="UP000183918">
    <property type="component" value="Unassembled WGS sequence"/>
</dbReference>
<feature type="transmembrane region" description="Helical" evidence="1">
    <location>
        <begin position="49"/>
        <end position="67"/>
    </location>
</feature>
<dbReference type="OrthoDB" id="2062846at2"/>
<accession>A0A1H3G950</accession>
<gene>
    <name evidence="2" type="ORF">SAMN02910414_00492</name>
</gene>
<feature type="transmembrane region" description="Helical" evidence="1">
    <location>
        <begin position="134"/>
        <end position="155"/>
    </location>
</feature>
<feature type="transmembrane region" description="Helical" evidence="1">
    <location>
        <begin position="101"/>
        <end position="125"/>
    </location>
</feature>
<feature type="transmembrane region" description="Helical" evidence="1">
    <location>
        <begin position="236"/>
        <end position="258"/>
    </location>
</feature>
<name>A0A1H3G950_9FIRM</name>
<organism evidence="2 3">
    <name type="scientific">Lachnobacterium bovis DSM 14045</name>
    <dbReference type="NCBI Taxonomy" id="1122142"/>
    <lineage>
        <taxon>Bacteria</taxon>
        <taxon>Bacillati</taxon>
        <taxon>Bacillota</taxon>
        <taxon>Clostridia</taxon>
        <taxon>Lachnospirales</taxon>
        <taxon>Lachnospiraceae</taxon>
        <taxon>Lachnobacterium</taxon>
    </lineage>
</organism>
<keyword evidence="1" id="KW-1133">Transmembrane helix</keyword>
<dbReference type="EMBL" id="FNPG01000006">
    <property type="protein sequence ID" value="SDX99873.1"/>
    <property type="molecule type" value="Genomic_DNA"/>
</dbReference>
<feature type="transmembrane region" description="Helical" evidence="1">
    <location>
        <begin position="9"/>
        <end position="29"/>
    </location>
</feature>